<evidence type="ECO:0000256" key="5">
    <source>
        <dbReference type="ARBA" id="ARBA00023136"/>
    </source>
</evidence>
<evidence type="ECO:0000313" key="11">
    <source>
        <dbReference type="Proteomes" id="UP000183040"/>
    </source>
</evidence>
<dbReference type="Gene3D" id="2.170.130.10">
    <property type="entry name" value="TonB-dependent receptor, plug domain"/>
    <property type="match status" value="1"/>
</dbReference>
<proteinExistence type="inferred from homology"/>
<dbReference type="RefSeq" id="WP_055235691.1">
    <property type="nucleotide sequence ID" value="NZ_FNRP01000018.1"/>
</dbReference>
<dbReference type="SUPFAM" id="SSF56935">
    <property type="entry name" value="Porins"/>
    <property type="match status" value="1"/>
</dbReference>
<dbReference type="PROSITE" id="PS52016">
    <property type="entry name" value="TONB_DEPENDENT_REC_3"/>
    <property type="match status" value="1"/>
</dbReference>
<comment type="subcellular location">
    <subcellularLocation>
        <location evidence="1 7">Cell outer membrane</location>
        <topology evidence="1 7">Multi-pass membrane protein</topology>
    </subcellularLocation>
</comment>
<dbReference type="SUPFAM" id="SSF49464">
    <property type="entry name" value="Carboxypeptidase regulatory domain-like"/>
    <property type="match status" value="1"/>
</dbReference>
<dbReference type="Pfam" id="PF13715">
    <property type="entry name" value="CarbopepD_reg_2"/>
    <property type="match status" value="1"/>
</dbReference>
<sequence length="1118" mass="124852">MKKEKLMKIQERLVFLLIFLFLLPIGVIAQQKMITGQVVDEQGEAVIGASVMVKGAKTGTITDLDGNFSVQGKAGQTLSISYVGYTPLDVKITKLQNNRFVLKENTEVLDEVVVVGMDTQKRNTITAAVSVVKGDDIVNRPITDLTSALQGNVAGLNFASDAMGGAKGGELGTDIKFNIRGVGSINGGEPYVLVDGIEQSMQNVNPADVASISVLKDASAAAIYGARAAYGVVLVTTKSGNSEKAKVSYSGTVGFSSPIRTPQMMNSLEFAYYNNALYDAGASASGINRISDSVIEKIKGFMQNPYSEEFPGIDVSSNGEDWASAYYAQYGNTDWFKYYYKDKSIRHSHNLSVQGGSQKINYYIGMGYVYQEGFLDHVKDDLSKYNLNTKLQAKPTDWLRFNLNNNITLQMIKRPMPNQSIIYNKIGSHRPSQVTHLPIDSKYNIPSWNETLFMQNSNYENNRLSDALSVSATATLMKGWDVTAEMKIRFDVENNNMILYENPQYETPLGTLKPGDATGRRQGFSYPNIDWKLMKFGSYARGSLFNYYLSPNVSSMYIQQWGKHSFKAMAGFQMEMKEDSNEYMYKDGMMSNDIFSFANASGNVIAGEDRTHWATMGAYLKLNWNYDNIYFFEFSGRYDGSSRFAKGNRWGFFPSFSAGYDIARTDYFQRLKLPVSQLKVRVSYGRLGNQNGAGLYDYLATMSLDALGSNGWLLPTASSASAIKGTIAKTPKMVSPFITWEKVDNANLGLDLMLFDNRLSLEANIYQRMTRDMIGPAEAIPDISGIASENRSKINNATLRNRGWELSVNWHDQLKCGFSYGVGFNVFSYKAVVTKYNNPDGTIYNNHTGYGPNKGYYEEMDLGEIWGYQADDLFMTNREIDDYLRKVDMSALKPDDMWRRGDLKYIDSNNDGKIDGGDGTIYNHGDLKIIGNTTPKYSFGINLNVGYKGFEVSTLLQGVAKRDFPISGSSYMFSAGSYNFKEHLDYFSPETPNGFLPRLTSWKNNQDFYVNTGYNSTRYLLNAAYMRMKNLTVSYNFDKKLLKHIGISRLKLYVACDNLFTVTKLPKQFDPETLNQVNGMAGGTTTEAPGLTSPVVSNGNGMVYPLNRNFVFGLDFTF</sequence>
<keyword evidence="6 7" id="KW-0998">Cell outer membrane</keyword>
<evidence type="ECO:0000256" key="7">
    <source>
        <dbReference type="PROSITE-ProRule" id="PRU01360"/>
    </source>
</evidence>
<evidence type="ECO:0000256" key="6">
    <source>
        <dbReference type="ARBA" id="ARBA00023237"/>
    </source>
</evidence>
<dbReference type="InterPro" id="IPR008969">
    <property type="entry name" value="CarboxyPept-like_regulatory"/>
</dbReference>
<keyword evidence="5 7" id="KW-0472">Membrane</keyword>
<dbReference type="InterPro" id="IPR037066">
    <property type="entry name" value="Plug_dom_sf"/>
</dbReference>
<gene>
    <name evidence="9" type="ORF">SAMN04487924_11858</name>
    <name evidence="10" type="ORF">SAMN05216250_12539</name>
</gene>
<dbReference type="NCBIfam" id="TIGR04057">
    <property type="entry name" value="SusC_RagA_signa"/>
    <property type="match status" value="1"/>
</dbReference>
<dbReference type="FunFam" id="2.60.40.1120:FF:000003">
    <property type="entry name" value="Outer membrane protein Omp121"/>
    <property type="match status" value="1"/>
</dbReference>
<dbReference type="InterPro" id="IPR023996">
    <property type="entry name" value="TonB-dep_OMP_SusC/RagA"/>
</dbReference>
<evidence type="ECO:0000256" key="3">
    <source>
        <dbReference type="ARBA" id="ARBA00022452"/>
    </source>
</evidence>
<evidence type="ECO:0000256" key="1">
    <source>
        <dbReference type="ARBA" id="ARBA00004571"/>
    </source>
</evidence>
<dbReference type="InterPro" id="IPR036942">
    <property type="entry name" value="Beta-barrel_TonB_sf"/>
</dbReference>
<evidence type="ECO:0000313" key="12">
    <source>
        <dbReference type="Proteomes" id="UP000183766"/>
    </source>
</evidence>
<comment type="similarity">
    <text evidence="7">Belongs to the TonB-dependent receptor family.</text>
</comment>
<keyword evidence="4 7" id="KW-0812">Transmembrane</keyword>
<dbReference type="Gene3D" id="2.60.40.1120">
    <property type="entry name" value="Carboxypeptidase-like, regulatory domain"/>
    <property type="match status" value="1"/>
</dbReference>
<evidence type="ECO:0000313" key="10">
    <source>
        <dbReference type="EMBL" id="SFN22380.1"/>
    </source>
</evidence>
<reference evidence="11 12" key="1">
    <citation type="submission" date="2016-10" db="EMBL/GenBank/DDBJ databases">
        <authorList>
            <person name="de Groot N.N."/>
        </authorList>
    </citation>
    <scope>NUCLEOTIDE SEQUENCE [LARGE SCALE GENOMIC DNA]</scope>
    <source>
        <strain evidence="10 12">NLAE-zl-C202</strain>
        <strain evidence="9 11">NLAE-zl-G339</strain>
    </source>
</reference>
<feature type="domain" description="TonB-dependent receptor plug" evidence="8">
    <location>
        <begin position="123"/>
        <end position="232"/>
    </location>
</feature>
<dbReference type="Proteomes" id="UP000183766">
    <property type="component" value="Unassembled WGS sequence"/>
</dbReference>
<dbReference type="EMBL" id="FOUM01000025">
    <property type="protein sequence ID" value="SFN22380.1"/>
    <property type="molecule type" value="Genomic_DNA"/>
</dbReference>
<dbReference type="InterPro" id="IPR023997">
    <property type="entry name" value="TonB-dep_OMP_SusC/RagA_CS"/>
</dbReference>
<evidence type="ECO:0000256" key="4">
    <source>
        <dbReference type="ARBA" id="ARBA00022692"/>
    </source>
</evidence>
<protein>
    <submittedName>
        <fullName evidence="9">TonB-linked outer membrane protein, SusC/RagA family</fullName>
    </submittedName>
</protein>
<keyword evidence="2 7" id="KW-0813">Transport</keyword>
<dbReference type="EMBL" id="FNRP01000018">
    <property type="protein sequence ID" value="SEA92218.1"/>
    <property type="molecule type" value="Genomic_DNA"/>
</dbReference>
<evidence type="ECO:0000256" key="2">
    <source>
        <dbReference type="ARBA" id="ARBA00022448"/>
    </source>
</evidence>
<name>A0A174FBU5_9BACE</name>
<dbReference type="Gene3D" id="2.40.170.20">
    <property type="entry name" value="TonB-dependent receptor, beta-barrel domain"/>
    <property type="match status" value="1"/>
</dbReference>
<evidence type="ECO:0000259" key="8">
    <source>
        <dbReference type="Pfam" id="PF07715"/>
    </source>
</evidence>
<keyword evidence="3 7" id="KW-1134">Transmembrane beta strand</keyword>
<dbReference type="Proteomes" id="UP000183040">
    <property type="component" value="Unassembled WGS sequence"/>
</dbReference>
<dbReference type="InterPro" id="IPR012910">
    <property type="entry name" value="Plug_dom"/>
</dbReference>
<dbReference type="Pfam" id="PF07715">
    <property type="entry name" value="Plug"/>
    <property type="match status" value="1"/>
</dbReference>
<evidence type="ECO:0000313" key="9">
    <source>
        <dbReference type="EMBL" id="SEA92218.1"/>
    </source>
</evidence>
<dbReference type="InterPro" id="IPR039426">
    <property type="entry name" value="TonB-dep_rcpt-like"/>
</dbReference>
<dbReference type="NCBIfam" id="TIGR04056">
    <property type="entry name" value="OMP_RagA_SusC"/>
    <property type="match status" value="1"/>
</dbReference>
<dbReference type="GO" id="GO:0009279">
    <property type="term" value="C:cell outer membrane"/>
    <property type="evidence" value="ECO:0007669"/>
    <property type="project" value="UniProtKB-SubCell"/>
</dbReference>
<organism evidence="9 11">
    <name type="scientific">Bacteroides xylanisolvens</name>
    <dbReference type="NCBI Taxonomy" id="371601"/>
    <lineage>
        <taxon>Bacteria</taxon>
        <taxon>Pseudomonadati</taxon>
        <taxon>Bacteroidota</taxon>
        <taxon>Bacteroidia</taxon>
        <taxon>Bacteroidales</taxon>
        <taxon>Bacteroidaceae</taxon>
        <taxon>Bacteroides</taxon>
    </lineage>
</organism>
<accession>A0A174FBU5</accession>
<dbReference type="AlphaFoldDB" id="A0A174FBU5"/>